<dbReference type="SUPFAM" id="SSF53474">
    <property type="entry name" value="alpha/beta-Hydrolases"/>
    <property type="match status" value="1"/>
</dbReference>
<evidence type="ECO:0000259" key="2">
    <source>
        <dbReference type="Pfam" id="PF07859"/>
    </source>
</evidence>
<evidence type="ECO:0000313" key="4">
    <source>
        <dbReference type="Proteomes" id="UP000093000"/>
    </source>
</evidence>
<dbReference type="Gene3D" id="3.40.50.1820">
    <property type="entry name" value="alpha/beta hydrolase"/>
    <property type="match status" value="1"/>
</dbReference>
<dbReference type="EMBL" id="LUGH01000040">
    <property type="protein sequence ID" value="OBZ90625.1"/>
    <property type="molecule type" value="Genomic_DNA"/>
</dbReference>
<dbReference type="PANTHER" id="PTHR48081:SF8">
    <property type="entry name" value="ALPHA_BETA HYDROLASE FOLD-3 DOMAIN-CONTAINING PROTEIN-RELATED"/>
    <property type="match status" value="1"/>
</dbReference>
<protein>
    <recommendedName>
        <fullName evidence="2">Alpha/beta hydrolase fold-3 domain-containing protein</fullName>
    </recommendedName>
</protein>
<proteinExistence type="predicted"/>
<name>A0A1C7NNE2_9FUNG</name>
<dbReference type="AlphaFoldDB" id="A0A1C7NNE2"/>
<dbReference type="InterPro" id="IPR050300">
    <property type="entry name" value="GDXG_lipolytic_enzyme"/>
</dbReference>
<dbReference type="STRING" id="101091.A0A1C7NNE2"/>
<dbReference type="FunCoup" id="A0A1C7NNE2">
    <property type="interactions" value="94"/>
</dbReference>
<dbReference type="PANTHER" id="PTHR48081">
    <property type="entry name" value="AB HYDROLASE SUPERFAMILY PROTEIN C4A8.06C"/>
    <property type="match status" value="1"/>
</dbReference>
<evidence type="ECO:0000256" key="1">
    <source>
        <dbReference type="ARBA" id="ARBA00022801"/>
    </source>
</evidence>
<dbReference type="InterPro" id="IPR013094">
    <property type="entry name" value="AB_hydrolase_3"/>
</dbReference>
<sequence length="327" mass="36785">MSSSLKTPFVYPVYQEMCLYSKKHIYPQFEKNATATPEQQYEFVKKLRADSSEPFVKTKLKETLKSTYIMNEVNTTIFRPPGTEGQLLDVIILLHGGGWIVDDLNTYSKFATDICITSQSAVVFVQYTLSPEVRFPVALEECFSVLYWISENGHSVCLNQHNIVVLGDSAGVNMATVLTMMTKDRGMDNVIKAQVLLYPVTSPKFGIYESHHLFSDAAYGLGKLHNDILYTHYFPNSINTRYASPLLATDEQLKGLPPAFVLTCEADILRDEGEDYASRLMAVGVDTVAIRVKGVIHGYLVDDYPDNSTYIMSLKSICDFIKSIQFK</sequence>
<feature type="domain" description="Alpha/beta hydrolase fold-3" evidence="2">
    <location>
        <begin position="92"/>
        <end position="300"/>
    </location>
</feature>
<accession>A0A1C7NNE2</accession>
<dbReference type="InParanoid" id="A0A1C7NNE2"/>
<reference evidence="3 4" key="1">
    <citation type="submission" date="2016-03" db="EMBL/GenBank/DDBJ databases">
        <title>Choanephora cucurbitarum.</title>
        <authorList>
            <person name="Min B."/>
            <person name="Park H."/>
            <person name="Park J.-H."/>
            <person name="Shin H.-D."/>
            <person name="Choi I.-G."/>
        </authorList>
    </citation>
    <scope>NUCLEOTIDE SEQUENCE [LARGE SCALE GENOMIC DNA]</scope>
    <source>
        <strain evidence="3 4">KUS-F28377</strain>
    </source>
</reference>
<dbReference type="InterPro" id="IPR029058">
    <property type="entry name" value="AB_hydrolase_fold"/>
</dbReference>
<dbReference type="OrthoDB" id="408631at2759"/>
<evidence type="ECO:0000313" key="3">
    <source>
        <dbReference type="EMBL" id="OBZ90625.1"/>
    </source>
</evidence>
<keyword evidence="4" id="KW-1185">Reference proteome</keyword>
<organism evidence="3 4">
    <name type="scientific">Choanephora cucurbitarum</name>
    <dbReference type="NCBI Taxonomy" id="101091"/>
    <lineage>
        <taxon>Eukaryota</taxon>
        <taxon>Fungi</taxon>
        <taxon>Fungi incertae sedis</taxon>
        <taxon>Mucoromycota</taxon>
        <taxon>Mucoromycotina</taxon>
        <taxon>Mucoromycetes</taxon>
        <taxon>Mucorales</taxon>
        <taxon>Mucorineae</taxon>
        <taxon>Choanephoraceae</taxon>
        <taxon>Choanephoroideae</taxon>
        <taxon>Choanephora</taxon>
    </lineage>
</organism>
<gene>
    <name evidence="3" type="ORF">A0J61_01321</name>
</gene>
<dbReference type="Pfam" id="PF07859">
    <property type="entry name" value="Abhydrolase_3"/>
    <property type="match status" value="1"/>
</dbReference>
<keyword evidence="1" id="KW-0378">Hydrolase</keyword>
<dbReference type="GO" id="GO:0016787">
    <property type="term" value="F:hydrolase activity"/>
    <property type="evidence" value="ECO:0007669"/>
    <property type="project" value="UniProtKB-KW"/>
</dbReference>
<dbReference type="Proteomes" id="UP000093000">
    <property type="component" value="Unassembled WGS sequence"/>
</dbReference>
<comment type="caution">
    <text evidence="3">The sequence shown here is derived from an EMBL/GenBank/DDBJ whole genome shotgun (WGS) entry which is preliminary data.</text>
</comment>